<dbReference type="RefSeq" id="WP_185800405.1">
    <property type="nucleotide sequence ID" value="NZ_JACJVJ010000001.1"/>
</dbReference>
<dbReference type="Gene3D" id="3.20.20.140">
    <property type="entry name" value="Metal-dependent hydrolases"/>
    <property type="match status" value="1"/>
</dbReference>
<evidence type="ECO:0000313" key="4">
    <source>
        <dbReference type="Proteomes" id="UP000564378"/>
    </source>
</evidence>
<reference evidence="3 4" key="1">
    <citation type="submission" date="2020-08" db="EMBL/GenBank/DDBJ databases">
        <title>Draft genome sequence of Parasphingopyxis sp. GrpM-11.</title>
        <authorList>
            <person name="Oh J."/>
            <person name="Roh D.-H."/>
        </authorList>
    </citation>
    <scope>NUCLEOTIDE SEQUENCE [LARGE SCALE GENOMIC DNA]</scope>
    <source>
        <strain evidence="3 4">GrpM-11</strain>
    </source>
</reference>
<dbReference type="SUPFAM" id="SSF51556">
    <property type="entry name" value="Metallo-dependent hydrolases"/>
    <property type="match status" value="1"/>
</dbReference>
<dbReference type="Proteomes" id="UP000564378">
    <property type="component" value="Unassembled WGS sequence"/>
</dbReference>
<evidence type="ECO:0000256" key="1">
    <source>
        <dbReference type="ARBA" id="ARBA00023239"/>
    </source>
</evidence>
<dbReference type="PANTHER" id="PTHR21240">
    <property type="entry name" value="2-AMINO-3-CARBOXYLMUCONATE-6-SEMIALDEHYDE DECARBOXYLASE"/>
    <property type="match status" value="1"/>
</dbReference>
<dbReference type="AlphaFoldDB" id="A0A842HZ19"/>
<dbReference type="InterPro" id="IPR006680">
    <property type="entry name" value="Amidohydro-rel"/>
</dbReference>
<dbReference type="GO" id="GO:0016831">
    <property type="term" value="F:carboxy-lyase activity"/>
    <property type="evidence" value="ECO:0007669"/>
    <property type="project" value="InterPro"/>
</dbReference>
<dbReference type="EMBL" id="JACJVJ010000001">
    <property type="protein sequence ID" value="MBC2777180.1"/>
    <property type="molecule type" value="Genomic_DNA"/>
</dbReference>
<accession>A0A842HZ19</accession>
<name>A0A842HZ19_9SPHN</name>
<dbReference type="InterPro" id="IPR032466">
    <property type="entry name" value="Metal_Hydrolase"/>
</dbReference>
<evidence type="ECO:0000259" key="2">
    <source>
        <dbReference type="Pfam" id="PF04909"/>
    </source>
</evidence>
<comment type="caution">
    <text evidence="3">The sequence shown here is derived from an EMBL/GenBank/DDBJ whole genome shotgun (WGS) entry which is preliminary data.</text>
</comment>
<sequence length="293" mass="32368">MSDIDAIEIIDTQIHGPNPGVPLEEDQAELLPMVQVELAREAMDAVGVDIALAVTGEPFIDLAHQRYPGRFPGVATFSHTHADLDSEVRRIRAHPAMVAGRALVGDFKTAVMRAEFDEGVFDPIYAAAEEVGLPIFNSTHGGCARMAAIAERHPDLTLIIDHIGVAQHPVSPPQTMHWGPFSDLLELAKYSNIAVKLCGAPLLSEQNYPFGDVWPYLEKLFEAFGFDRVMWGSDYTRLGTADRPRGARPRRRGVTYAENLDFLRRSDRLGFEEKQALLGGTARQLLRLDRDAG</sequence>
<evidence type="ECO:0000313" key="3">
    <source>
        <dbReference type="EMBL" id="MBC2777180.1"/>
    </source>
</evidence>
<keyword evidence="4" id="KW-1185">Reference proteome</keyword>
<keyword evidence="1" id="KW-0456">Lyase</keyword>
<organism evidence="3 4">
    <name type="scientific">Parasphingopyxis marina</name>
    <dbReference type="NCBI Taxonomy" id="2761622"/>
    <lineage>
        <taxon>Bacteria</taxon>
        <taxon>Pseudomonadati</taxon>
        <taxon>Pseudomonadota</taxon>
        <taxon>Alphaproteobacteria</taxon>
        <taxon>Sphingomonadales</taxon>
        <taxon>Sphingomonadaceae</taxon>
        <taxon>Parasphingopyxis</taxon>
    </lineage>
</organism>
<keyword evidence="3" id="KW-0378">Hydrolase</keyword>
<proteinExistence type="predicted"/>
<gene>
    <name evidence="3" type="ORF">H6P80_06050</name>
</gene>
<protein>
    <submittedName>
        <fullName evidence="3">Amidohydrolase</fullName>
    </submittedName>
</protein>
<dbReference type="Pfam" id="PF04909">
    <property type="entry name" value="Amidohydro_2"/>
    <property type="match status" value="1"/>
</dbReference>
<dbReference type="GO" id="GO:0016787">
    <property type="term" value="F:hydrolase activity"/>
    <property type="evidence" value="ECO:0007669"/>
    <property type="project" value="UniProtKB-KW"/>
</dbReference>
<dbReference type="InterPro" id="IPR032465">
    <property type="entry name" value="ACMSD"/>
</dbReference>
<feature type="domain" description="Amidohydrolase-related" evidence="2">
    <location>
        <begin position="10"/>
        <end position="288"/>
    </location>
</feature>